<protein>
    <submittedName>
        <fullName evidence="1">Uncharacterized protein</fullName>
    </submittedName>
</protein>
<evidence type="ECO:0000313" key="2">
    <source>
        <dbReference type="Proteomes" id="UP001064048"/>
    </source>
</evidence>
<gene>
    <name evidence="1" type="ORF">MSG28_007725</name>
</gene>
<name>A0ACC0JZ09_CHOFU</name>
<keyword evidence="2" id="KW-1185">Reference proteome</keyword>
<reference evidence="1 2" key="1">
    <citation type="journal article" date="2022" name="Genome Biol. Evol.">
        <title>The Spruce Budworm Genome: Reconstructing the Evolutionary History of Antifreeze Proteins.</title>
        <authorList>
            <person name="Beliveau C."/>
            <person name="Gagne P."/>
            <person name="Picq S."/>
            <person name="Vernygora O."/>
            <person name="Keeling C.I."/>
            <person name="Pinkney K."/>
            <person name="Doucet D."/>
            <person name="Wen F."/>
            <person name="Johnston J.S."/>
            <person name="Maaroufi H."/>
            <person name="Boyle B."/>
            <person name="Laroche J."/>
            <person name="Dewar K."/>
            <person name="Juretic N."/>
            <person name="Blackburn G."/>
            <person name="Nisole A."/>
            <person name="Brunet B."/>
            <person name="Brandao M."/>
            <person name="Lumley L."/>
            <person name="Duan J."/>
            <person name="Quan G."/>
            <person name="Lucarotti C.J."/>
            <person name="Roe A.D."/>
            <person name="Sperling F.A.H."/>
            <person name="Levesque R.C."/>
            <person name="Cusson M."/>
        </authorList>
    </citation>
    <scope>NUCLEOTIDE SEQUENCE [LARGE SCALE GENOMIC DNA]</scope>
    <source>
        <strain evidence="1">Glfc:IPQL:Cfum</strain>
    </source>
</reference>
<sequence>MAADGHNGFDNLDIETEEALDVIKEEHTMPAQKRRNKRDVPFTHDEKRIAGCLLQCVYRKVKAGLVGLYSDGVNERGYFMAVLEASRECLMKNHDLFSRTVPM</sequence>
<dbReference type="EMBL" id="CM046112">
    <property type="protein sequence ID" value="KAI8429188.1"/>
    <property type="molecule type" value="Genomic_DNA"/>
</dbReference>
<accession>A0ACC0JZ09</accession>
<dbReference type="Proteomes" id="UP001064048">
    <property type="component" value="Chromosome 12"/>
</dbReference>
<evidence type="ECO:0000313" key="1">
    <source>
        <dbReference type="EMBL" id="KAI8429188.1"/>
    </source>
</evidence>
<comment type="caution">
    <text evidence="1">The sequence shown here is derived from an EMBL/GenBank/DDBJ whole genome shotgun (WGS) entry which is preliminary data.</text>
</comment>
<feature type="non-terminal residue" evidence="1">
    <location>
        <position position="103"/>
    </location>
</feature>
<organism evidence="1 2">
    <name type="scientific">Choristoneura fumiferana</name>
    <name type="common">Spruce budworm moth</name>
    <name type="synonym">Archips fumiferana</name>
    <dbReference type="NCBI Taxonomy" id="7141"/>
    <lineage>
        <taxon>Eukaryota</taxon>
        <taxon>Metazoa</taxon>
        <taxon>Ecdysozoa</taxon>
        <taxon>Arthropoda</taxon>
        <taxon>Hexapoda</taxon>
        <taxon>Insecta</taxon>
        <taxon>Pterygota</taxon>
        <taxon>Neoptera</taxon>
        <taxon>Endopterygota</taxon>
        <taxon>Lepidoptera</taxon>
        <taxon>Glossata</taxon>
        <taxon>Ditrysia</taxon>
        <taxon>Tortricoidea</taxon>
        <taxon>Tortricidae</taxon>
        <taxon>Tortricinae</taxon>
        <taxon>Choristoneura</taxon>
    </lineage>
</organism>
<proteinExistence type="predicted"/>